<comment type="caution">
    <text evidence="5">The sequence shown here is derived from an EMBL/GenBank/DDBJ whole genome shotgun (WGS) entry which is preliminary data.</text>
</comment>
<sequence length="561" mass="57857">MGLHQPVLKALVVAGVALLAMSAHARQLEQLKGFWYESLSAPQRSARSPLLLAEPGGASKEGHEEVPAVFRNGAWNPEHSTNLNAYVSAMLSKDVYFKHVIDPRDGRAARRNFTLFAQLFCRAMVRLGADDCEVVSGADSLVWAVVRAGPSVLLVIRGSNTPQNWLADVTSFRMTNVADFGGGPGGTNVAVGFYKVFAANRRAIVDRVRAAMDKATAAAAPSETTAGKDTAAIGGGGGGGQVITAIGSGSDNAYGNGLYGSSRARLWVFGHSLGGAVALMAASYMDAREGITATGVYTYGCPRVGDESWAQSYELHDATLRLENTGDIIPMLPLGSAWRHVGASVTIQPCKNLKGLPLELVADDDVLASTTMPGGKASVSASAVEPLSDGGVAAAEGTVAVVKLQGGATGGGPTGRRLSAGHQRQLCSGGGSDSDSDSDSGGGGGGGGKNGDSGNGSDGSDGSDSGNGSDGSGRWQDEAHHVTEEMAADGEVTAAHTAMATVVQAEMAEEEGNLDGTGVSFPFPVSFRDHWIQTYVQVMWSCLPTQDQGLVPGPEDVYDKL</sequence>
<feature type="region of interest" description="Disordered" evidence="1">
    <location>
        <begin position="407"/>
        <end position="475"/>
    </location>
</feature>
<proteinExistence type="predicted"/>
<name>A0A8J4LQW1_9CHLO</name>
<evidence type="ECO:0000256" key="1">
    <source>
        <dbReference type="SAM" id="MobiDB-lite"/>
    </source>
</evidence>
<reference evidence="5" key="1">
    <citation type="journal article" date="2021" name="Proc. Natl. Acad. Sci. U.S.A.">
        <title>Three genomes in the algal genus Volvox reveal the fate of a haploid sex-determining region after a transition to homothallism.</title>
        <authorList>
            <person name="Yamamoto K."/>
            <person name="Hamaji T."/>
            <person name="Kawai-Toyooka H."/>
            <person name="Matsuzaki R."/>
            <person name="Takahashi F."/>
            <person name="Nishimura Y."/>
            <person name="Kawachi M."/>
            <person name="Noguchi H."/>
            <person name="Minakuchi Y."/>
            <person name="Umen J.G."/>
            <person name="Toyoda A."/>
            <person name="Nozaki H."/>
        </authorList>
    </citation>
    <scope>NUCLEOTIDE SEQUENCE</scope>
    <source>
        <strain evidence="5">NIES-3785</strain>
        <strain evidence="4">NIES-3786</strain>
    </source>
</reference>
<evidence type="ECO:0000259" key="3">
    <source>
        <dbReference type="Pfam" id="PF01764"/>
    </source>
</evidence>
<dbReference type="PANTHER" id="PTHR45856">
    <property type="entry name" value="ALPHA/BETA-HYDROLASES SUPERFAMILY PROTEIN"/>
    <property type="match status" value="1"/>
</dbReference>
<feature type="domain" description="Fungal lipase-type" evidence="3">
    <location>
        <begin position="263"/>
        <end position="334"/>
    </location>
</feature>
<gene>
    <name evidence="4" type="ORF">Vretifemale_18852</name>
    <name evidence="5" type="ORF">Vretimale_9992</name>
</gene>
<evidence type="ECO:0000313" key="5">
    <source>
        <dbReference type="EMBL" id="GIM05530.1"/>
    </source>
</evidence>
<dbReference type="InterPro" id="IPR029058">
    <property type="entry name" value="AB_hydrolase_fold"/>
</dbReference>
<feature type="signal peptide" evidence="2">
    <location>
        <begin position="1"/>
        <end position="25"/>
    </location>
</feature>
<dbReference type="OrthoDB" id="535837at2759"/>
<dbReference type="GO" id="GO:0006629">
    <property type="term" value="P:lipid metabolic process"/>
    <property type="evidence" value="ECO:0007669"/>
    <property type="project" value="InterPro"/>
</dbReference>
<dbReference type="Proteomes" id="UP000722791">
    <property type="component" value="Unassembled WGS sequence"/>
</dbReference>
<accession>A0A8J4LQW1</accession>
<dbReference type="CDD" id="cd00519">
    <property type="entry name" value="Lipase_3"/>
    <property type="match status" value="1"/>
</dbReference>
<evidence type="ECO:0000313" key="4">
    <source>
        <dbReference type="EMBL" id="GIL91284.1"/>
    </source>
</evidence>
<protein>
    <recommendedName>
        <fullName evidence="3">Fungal lipase-type domain-containing protein</fullName>
    </recommendedName>
</protein>
<dbReference type="InterPro" id="IPR002921">
    <property type="entry name" value="Fungal_lipase-type"/>
</dbReference>
<feature type="compositionally biased region" description="Gly residues" evidence="1">
    <location>
        <begin position="440"/>
        <end position="459"/>
    </location>
</feature>
<dbReference type="EMBL" id="BNCQ01000019">
    <property type="protein sequence ID" value="GIM05530.1"/>
    <property type="molecule type" value="Genomic_DNA"/>
</dbReference>
<dbReference type="PANTHER" id="PTHR45856:SF23">
    <property type="entry name" value="FUNGAL LIPASE-LIKE DOMAIN-CONTAINING PROTEIN"/>
    <property type="match status" value="1"/>
</dbReference>
<keyword evidence="2" id="KW-0732">Signal</keyword>
<dbReference type="EMBL" id="BNCP01000063">
    <property type="protein sequence ID" value="GIL91284.1"/>
    <property type="molecule type" value="Genomic_DNA"/>
</dbReference>
<evidence type="ECO:0000313" key="6">
    <source>
        <dbReference type="Proteomes" id="UP000722791"/>
    </source>
</evidence>
<dbReference type="Gene3D" id="3.40.50.1820">
    <property type="entry name" value="alpha/beta hydrolase"/>
    <property type="match status" value="1"/>
</dbReference>
<dbReference type="Proteomes" id="UP000747110">
    <property type="component" value="Unassembled WGS sequence"/>
</dbReference>
<dbReference type="AlphaFoldDB" id="A0A8J4LQW1"/>
<dbReference type="InterPro" id="IPR051218">
    <property type="entry name" value="Sec_MonoDiacylglyc_Lipase"/>
</dbReference>
<dbReference type="Pfam" id="PF01764">
    <property type="entry name" value="Lipase_3"/>
    <property type="match status" value="1"/>
</dbReference>
<organism evidence="5 6">
    <name type="scientific">Volvox reticuliferus</name>
    <dbReference type="NCBI Taxonomy" id="1737510"/>
    <lineage>
        <taxon>Eukaryota</taxon>
        <taxon>Viridiplantae</taxon>
        <taxon>Chlorophyta</taxon>
        <taxon>core chlorophytes</taxon>
        <taxon>Chlorophyceae</taxon>
        <taxon>CS clade</taxon>
        <taxon>Chlamydomonadales</taxon>
        <taxon>Volvocaceae</taxon>
        <taxon>Volvox</taxon>
    </lineage>
</organism>
<evidence type="ECO:0000313" key="7">
    <source>
        <dbReference type="Proteomes" id="UP000747110"/>
    </source>
</evidence>
<dbReference type="SUPFAM" id="SSF53474">
    <property type="entry name" value="alpha/beta-Hydrolases"/>
    <property type="match status" value="1"/>
</dbReference>
<keyword evidence="7" id="KW-1185">Reference proteome</keyword>
<feature type="chain" id="PRO_5035391487" description="Fungal lipase-type domain-containing protein" evidence="2">
    <location>
        <begin position="26"/>
        <end position="561"/>
    </location>
</feature>
<evidence type="ECO:0000256" key="2">
    <source>
        <dbReference type="SAM" id="SignalP"/>
    </source>
</evidence>